<proteinExistence type="predicted"/>
<feature type="transmembrane region" description="Helical" evidence="1">
    <location>
        <begin position="152"/>
        <end position="175"/>
    </location>
</feature>
<dbReference type="EMBL" id="DVLX01000017">
    <property type="protein sequence ID" value="HIT98851.1"/>
    <property type="molecule type" value="Genomic_DNA"/>
</dbReference>
<reference evidence="2" key="1">
    <citation type="submission" date="2020-10" db="EMBL/GenBank/DDBJ databases">
        <authorList>
            <person name="Gilroy R."/>
        </authorList>
    </citation>
    <scope>NUCLEOTIDE SEQUENCE</scope>
    <source>
        <strain evidence="2">CHK176-22527</strain>
    </source>
</reference>
<evidence type="ECO:0000313" key="3">
    <source>
        <dbReference type="Proteomes" id="UP000824159"/>
    </source>
</evidence>
<gene>
    <name evidence="2" type="ORF">IAD12_01165</name>
</gene>
<feature type="transmembrane region" description="Helical" evidence="1">
    <location>
        <begin position="6"/>
        <end position="25"/>
    </location>
</feature>
<comment type="caution">
    <text evidence="2">The sequence shown here is derived from an EMBL/GenBank/DDBJ whole genome shotgun (WGS) entry which is preliminary data.</text>
</comment>
<evidence type="ECO:0000256" key="1">
    <source>
        <dbReference type="SAM" id="Phobius"/>
    </source>
</evidence>
<evidence type="ECO:0008006" key="4">
    <source>
        <dbReference type="Google" id="ProtNLM"/>
    </source>
</evidence>
<evidence type="ECO:0000313" key="2">
    <source>
        <dbReference type="EMBL" id="HIT98851.1"/>
    </source>
</evidence>
<accession>A0A9D1HBB3</accession>
<organism evidence="2 3">
    <name type="scientific">Candidatus Allocopromorpha excrementavium</name>
    <dbReference type="NCBI Taxonomy" id="2840741"/>
    <lineage>
        <taxon>Bacteria</taxon>
        <taxon>Bacillati</taxon>
        <taxon>Bacillota</taxon>
        <taxon>Clostridia</taxon>
        <taxon>Eubacteriales</taxon>
        <taxon>Eubacteriaceae</taxon>
        <taxon>Eubacteriaceae incertae sedis</taxon>
        <taxon>Candidatus Allocopromorpha</taxon>
    </lineage>
</organism>
<keyword evidence="1" id="KW-0472">Membrane</keyword>
<sequence>MSEILVFAFLFFIGSCLGWCMEVVFRRFFSKSNPERKWINPGFLTGPYLPIYGFGLWGMYFVSMLSSVNMTGNEAADAVIILVTMAVVMTLIEYIAGLIFIKGMNLKLWDYTEMKGNIQGIICPQFSIIWGLLGCIYYFVINPYVIEWIVWLSHHLAFSFFIGMFFGIFVIDVWYSMQVSAGIKRFAREKEIVIKYEELKEFLAVQRSELEEKKRFLLAFKTESPLKQQLEKYIEKRIRRHGRN</sequence>
<feature type="transmembrane region" description="Helical" evidence="1">
    <location>
        <begin position="46"/>
        <end position="66"/>
    </location>
</feature>
<name>A0A9D1HBB3_9FIRM</name>
<dbReference type="InterPro" id="IPR010540">
    <property type="entry name" value="CmpB_TMEM229"/>
</dbReference>
<dbReference type="Proteomes" id="UP000824159">
    <property type="component" value="Unassembled WGS sequence"/>
</dbReference>
<protein>
    <recommendedName>
        <fullName evidence="4">ABC transporter permease</fullName>
    </recommendedName>
</protein>
<keyword evidence="1" id="KW-0812">Transmembrane</keyword>
<dbReference type="Pfam" id="PF06541">
    <property type="entry name" value="ABC_trans_CmpB"/>
    <property type="match status" value="1"/>
</dbReference>
<feature type="transmembrane region" description="Helical" evidence="1">
    <location>
        <begin position="121"/>
        <end position="140"/>
    </location>
</feature>
<keyword evidence="1" id="KW-1133">Transmembrane helix</keyword>
<dbReference type="AlphaFoldDB" id="A0A9D1HBB3"/>
<feature type="transmembrane region" description="Helical" evidence="1">
    <location>
        <begin position="78"/>
        <end position="101"/>
    </location>
</feature>
<reference evidence="2" key="2">
    <citation type="journal article" date="2021" name="PeerJ">
        <title>Extensive microbial diversity within the chicken gut microbiome revealed by metagenomics and culture.</title>
        <authorList>
            <person name="Gilroy R."/>
            <person name="Ravi A."/>
            <person name="Getino M."/>
            <person name="Pursley I."/>
            <person name="Horton D.L."/>
            <person name="Alikhan N.F."/>
            <person name="Baker D."/>
            <person name="Gharbi K."/>
            <person name="Hall N."/>
            <person name="Watson M."/>
            <person name="Adriaenssens E.M."/>
            <person name="Foster-Nyarko E."/>
            <person name="Jarju S."/>
            <person name="Secka A."/>
            <person name="Antonio M."/>
            <person name="Oren A."/>
            <person name="Chaudhuri R.R."/>
            <person name="La Ragione R."/>
            <person name="Hildebrand F."/>
            <person name="Pallen M.J."/>
        </authorList>
    </citation>
    <scope>NUCLEOTIDE SEQUENCE</scope>
    <source>
        <strain evidence="2">CHK176-22527</strain>
    </source>
</reference>